<protein>
    <submittedName>
        <fullName evidence="1">Uncharacterized protein</fullName>
    </submittedName>
</protein>
<accession>A0A3Q7IN33</accession>
<sequence length="60" mass="6816">MLLKINLSFHIFGEFNNTDVSGKLILDNAHTSDTKVMLLLNTLANDDEVKWLADNHFQQA</sequence>
<proteinExistence type="predicted"/>
<dbReference type="Gramene" id="Solyc10g086535.1.1">
    <property type="protein sequence ID" value="Solyc10g086535.1.1"/>
    <property type="gene ID" value="Solyc10g086535.1"/>
</dbReference>
<name>A0A3Q7IN33_SOLLC</name>
<dbReference type="AlphaFoldDB" id="A0A3Q7IN33"/>
<dbReference type="InParanoid" id="A0A3Q7IN33"/>
<reference evidence="1" key="2">
    <citation type="submission" date="2019-01" db="UniProtKB">
        <authorList>
            <consortium name="EnsemblPlants"/>
        </authorList>
    </citation>
    <scope>IDENTIFICATION</scope>
    <source>
        <strain evidence="1">cv. Heinz 1706</strain>
    </source>
</reference>
<reference evidence="1" key="1">
    <citation type="journal article" date="2012" name="Nature">
        <title>The tomato genome sequence provides insights into fleshy fruit evolution.</title>
        <authorList>
            <consortium name="Tomato Genome Consortium"/>
        </authorList>
    </citation>
    <scope>NUCLEOTIDE SEQUENCE [LARGE SCALE GENOMIC DNA]</scope>
    <source>
        <strain evidence="1">cv. Heinz 1706</strain>
    </source>
</reference>
<evidence type="ECO:0000313" key="1">
    <source>
        <dbReference type="EnsemblPlants" id="Solyc10g086535.1.1"/>
    </source>
</evidence>
<dbReference type="Proteomes" id="UP000004994">
    <property type="component" value="Chromosome 10"/>
</dbReference>
<organism evidence="1">
    <name type="scientific">Solanum lycopersicum</name>
    <name type="common">Tomato</name>
    <name type="synonym">Lycopersicon esculentum</name>
    <dbReference type="NCBI Taxonomy" id="4081"/>
    <lineage>
        <taxon>Eukaryota</taxon>
        <taxon>Viridiplantae</taxon>
        <taxon>Streptophyta</taxon>
        <taxon>Embryophyta</taxon>
        <taxon>Tracheophyta</taxon>
        <taxon>Spermatophyta</taxon>
        <taxon>Magnoliopsida</taxon>
        <taxon>eudicotyledons</taxon>
        <taxon>Gunneridae</taxon>
        <taxon>Pentapetalae</taxon>
        <taxon>asterids</taxon>
        <taxon>lamiids</taxon>
        <taxon>Solanales</taxon>
        <taxon>Solanaceae</taxon>
        <taxon>Solanoideae</taxon>
        <taxon>Solaneae</taxon>
        <taxon>Solanum</taxon>
        <taxon>Solanum subgen. Lycopersicon</taxon>
    </lineage>
</organism>
<keyword evidence="2" id="KW-1185">Reference proteome</keyword>
<dbReference type="EnsemblPlants" id="Solyc10g086535.1.1">
    <property type="protein sequence ID" value="Solyc10g086535.1.1"/>
    <property type="gene ID" value="Solyc10g086535.1"/>
</dbReference>
<evidence type="ECO:0000313" key="2">
    <source>
        <dbReference type="Proteomes" id="UP000004994"/>
    </source>
</evidence>